<dbReference type="AlphaFoldDB" id="A0A8I0MT83"/>
<organism evidence="1 2">
    <name type="scientific">Pseudoalteromonas peptidolytica F12-50-A1</name>
    <dbReference type="NCBI Taxonomy" id="1315280"/>
    <lineage>
        <taxon>Bacteria</taxon>
        <taxon>Pseudomonadati</taxon>
        <taxon>Pseudomonadota</taxon>
        <taxon>Gammaproteobacteria</taxon>
        <taxon>Alteromonadales</taxon>
        <taxon>Pseudoalteromonadaceae</taxon>
        <taxon>Pseudoalteromonas</taxon>
    </lineage>
</organism>
<sequence length="55" mass="6330">MIFTLSHPLCTYFYNTCVKVEEQSPNNTKTPEILCPQQQSHIIAYTSPRSAKEIQ</sequence>
<evidence type="ECO:0000313" key="2">
    <source>
        <dbReference type="Proteomes" id="UP000660708"/>
    </source>
</evidence>
<evidence type="ECO:0000313" key="1">
    <source>
        <dbReference type="EMBL" id="MBE0344982.1"/>
    </source>
</evidence>
<dbReference type="EMBL" id="AQHF01000018">
    <property type="protein sequence ID" value="MBE0344982.1"/>
    <property type="molecule type" value="Genomic_DNA"/>
</dbReference>
<protein>
    <submittedName>
        <fullName evidence="1">Uncharacterized protein</fullName>
    </submittedName>
</protein>
<accession>A0A8I0MT83</accession>
<dbReference type="Proteomes" id="UP000660708">
    <property type="component" value="Unassembled WGS sequence"/>
</dbReference>
<keyword evidence="2" id="KW-1185">Reference proteome</keyword>
<reference evidence="1 2" key="1">
    <citation type="submission" date="2015-06" db="EMBL/GenBank/DDBJ databases">
        <title>Genome sequence of Pseudoalteromonas peptidolytica.</title>
        <authorList>
            <person name="Xie B.-B."/>
            <person name="Rong J.-C."/>
            <person name="Qin Q.-L."/>
            <person name="Zhang Y.-Z."/>
        </authorList>
    </citation>
    <scope>NUCLEOTIDE SEQUENCE [LARGE SCALE GENOMIC DNA]</scope>
    <source>
        <strain evidence="1 2">F12-50-A1</strain>
    </source>
</reference>
<proteinExistence type="predicted"/>
<name>A0A8I0MT83_9GAMM</name>
<comment type="caution">
    <text evidence="1">The sequence shown here is derived from an EMBL/GenBank/DDBJ whole genome shotgun (WGS) entry which is preliminary data.</text>
</comment>
<gene>
    <name evidence="1" type="ORF">PPEP_a2681</name>
</gene>